<evidence type="ECO:0000256" key="14">
    <source>
        <dbReference type="SAM" id="MobiDB-lite"/>
    </source>
</evidence>
<evidence type="ECO:0000256" key="7">
    <source>
        <dbReference type="ARBA" id="ARBA00022927"/>
    </source>
</evidence>
<comment type="function">
    <text evidence="13">Required for the insertion and/or proper folding and/or complex formation of integral membrane proteins into the membrane. Involved in integration of membrane proteins that insert both dependently and independently of the Sec translocase complex, as well as at least some lipoproteins. Aids folding of multispanning membrane proteins.</text>
</comment>
<evidence type="ECO:0000259" key="16">
    <source>
        <dbReference type="Pfam" id="PF14849"/>
    </source>
</evidence>
<feature type="region of interest" description="Disordered" evidence="14">
    <location>
        <begin position="49"/>
        <end position="75"/>
    </location>
</feature>
<dbReference type="HAMAP" id="MF_01810">
    <property type="entry name" value="YidC_type1"/>
    <property type="match status" value="1"/>
</dbReference>
<dbReference type="Gene3D" id="2.70.98.90">
    <property type="match status" value="1"/>
</dbReference>
<comment type="caution">
    <text evidence="13">Lacks conserved residue(s) required for the propagation of feature annotation.</text>
</comment>
<dbReference type="RefSeq" id="WP_262565142.1">
    <property type="nucleotide sequence ID" value="NZ_JAPFCC010000001.1"/>
</dbReference>
<organism evidence="17 18">
    <name type="scientific">Endozoicomonas gorgoniicola</name>
    <dbReference type="NCBI Taxonomy" id="1234144"/>
    <lineage>
        <taxon>Bacteria</taxon>
        <taxon>Pseudomonadati</taxon>
        <taxon>Pseudomonadota</taxon>
        <taxon>Gammaproteobacteria</taxon>
        <taxon>Oceanospirillales</taxon>
        <taxon>Endozoicomonadaceae</taxon>
        <taxon>Endozoicomonas</taxon>
    </lineage>
</organism>
<keyword evidence="5 13" id="KW-1003">Cell membrane</keyword>
<evidence type="ECO:0000256" key="12">
    <source>
        <dbReference type="ARBA" id="ARBA00033342"/>
    </source>
</evidence>
<dbReference type="InterPro" id="IPR028055">
    <property type="entry name" value="YidC/Oxa/ALB_C"/>
</dbReference>
<dbReference type="NCBIfam" id="TIGR03593">
    <property type="entry name" value="yidC_nterm"/>
    <property type="match status" value="1"/>
</dbReference>
<dbReference type="NCBIfam" id="TIGR03592">
    <property type="entry name" value="yidC_oxa1_cterm"/>
    <property type="match status" value="1"/>
</dbReference>
<comment type="subunit">
    <text evidence="13">Interacts with the Sec translocase complex via SecD. Specifically interacts with transmembrane segments of nascent integral membrane proteins during membrane integration.</text>
</comment>
<feature type="transmembrane region" description="Helical" evidence="13">
    <location>
        <begin position="378"/>
        <end position="399"/>
    </location>
</feature>
<evidence type="ECO:0000256" key="4">
    <source>
        <dbReference type="ARBA" id="ARBA00022448"/>
    </source>
</evidence>
<dbReference type="InterPro" id="IPR001708">
    <property type="entry name" value="YidC/ALB3/OXA1/COX18"/>
</dbReference>
<evidence type="ECO:0000256" key="13">
    <source>
        <dbReference type="HAMAP-Rule" id="MF_01810"/>
    </source>
</evidence>
<feature type="transmembrane region" description="Helical" evidence="13">
    <location>
        <begin position="517"/>
        <end position="541"/>
    </location>
</feature>
<evidence type="ECO:0000256" key="1">
    <source>
        <dbReference type="ARBA" id="ARBA00004429"/>
    </source>
</evidence>
<keyword evidence="9 13" id="KW-0472">Membrane</keyword>
<evidence type="ECO:0000256" key="9">
    <source>
        <dbReference type="ARBA" id="ARBA00023136"/>
    </source>
</evidence>
<comment type="similarity">
    <text evidence="2 13">Belongs to the OXA1/ALB3/YidC family. Type 1 subfamily.</text>
</comment>
<proteinExistence type="inferred from homology"/>
<dbReference type="InterPro" id="IPR019998">
    <property type="entry name" value="Membr_insert_YidC"/>
</dbReference>
<dbReference type="EMBL" id="JAPFCC010000001">
    <property type="protein sequence ID" value="MCW7555383.1"/>
    <property type="molecule type" value="Genomic_DNA"/>
</dbReference>
<accession>A0ABT3N172</accession>
<keyword evidence="6 13" id="KW-0812">Transmembrane</keyword>
<protein>
    <recommendedName>
        <fullName evidence="3 13">Membrane protein insertase YidC</fullName>
    </recommendedName>
    <alternativeName>
        <fullName evidence="12 13">Foldase YidC</fullName>
    </alternativeName>
    <alternativeName>
        <fullName evidence="11 13">Membrane integrase YidC</fullName>
    </alternativeName>
    <alternativeName>
        <fullName evidence="13">Membrane protein YidC</fullName>
    </alternativeName>
</protein>
<keyword evidence="10 13" id="KW-0143">Chaperone</keyword>
<dbReference type="InterPro" id="IPR038221">
    <property type="entry name" value="YidC_periplasmic_sf"/>
</dbReference>
<dbReference type="InterPro" id="IPR047196">
    <property type="entry name" value="YidC_ALB_C"/>
</dbReference>
<comment type="subcellular location">
    <subcellularLocation>
        <location evidence="1">Cell inner membrane</location>
        <topology evidence="1">Multi-pass membrane protein</topology>
    </subcellularLocation>
    <subcellularLocation>
        <location evidence="13">Cell membrane</location>
        <topology evidence="13">Multi-pass membrane protein</topology>
    </subcellularLocation>
</comment>
<dbReference type="Pfam" id="PF14849">
    <property type="entry name" value="YidC_periplas"/>
    <property type="match status" value="1"/>
</dbReference>
<dbReference type="Pfam" id="PF02096">
    <property type="entry name" value="60KD_IMP"/>
    <property type="match status" value="1"/>
</dbReference>
<evidence type="ECO:0000256" key="3">
    <source>
        <dbReference type="ARBA" id="ARBA00015325"/>
    </source>
</evidence>
<evidence type="ECO:0000313" key="17">
    <source>
        <dbReference type="EMBL" id="MCW7555383.1"/>
    </source>
</evidence>
<dbReference type="PANTHER" id="PTHR12428">
    <property type="entry name" value="OXA1"/>
    <property type="match status" value="1"/>
</dbReference>
<dbReference type="PRINTS" id="PR01900">
    <property type="entry name" value="YIDCPROTEIN"/>
</dbReference>
<sequence length="563" mass="63349">MDLQRTLLIGAVAVVGVLTLQQWNEDYNQPARPTGEEAITGMSNISIAQSGSDMPTLSSDSAGTVTIDGNSNTSPSAQLVSVKTNTLNVQIDPAGGDIIGLNLPQYPAWLPEEDEEVPPFELLVQKSDCVSGSVTCEYTAQSALVRADGPQADNQRPLYNVRQNSFTLDDGKDTVVVELTRSTDELNLTKRYTFVRDSYDIRMDYVIENKGDTLWQDRFYAQLKRDGSEDPSTANSSAPMNTYQGAAVRSVDQPYVKLPFKDFAKSRFEQNVEGGYAAMLQLYFLTAWVPDQAQRHTYYTNLSHDQKYYFVGFIDNVAVQPGQTVTVGADLYAGPKDQDHLEQLADGLQLTKDFGWLWFLAQPLFTLLKFIHSMVGNWGWSIILLTVCVKAIFYPLNATSFRSMAKMRKLGPKMADLKEKHGEDRQKLSQAMMELYKKEKVNPMGGCLPILVQMPVFIALYWVLQESIELRQAPWLGWIHDLSQMDPYFILPLIMGGSMFAQQLLNPTPPDPVQAKVMKLMPVIFTVFFLWFPAGLVLYWITNNTLSIIQQFIITRKIEKEST</sequence>
<keyword evidence="4 13" id="KW-0813">Transport</keyword>
<keyword evidence="18" id="KW-1185">Reference proteome</keyword>
<dbReference type="CDD" id="cd20070">
    <property type="entry name" value="5TM_YidC_Alb3"/>
    <property type="match status" value="1"/>
</dbReference>
<dbReference type="Proteomes" id="UP001209854">
    <property type="component" value="Unassembled WGS sequence"/>
</dbReference>
<dbReference type="PANTHER" id="PTHR12428:SF65">
    <property type="entry name" value="CYTOCHROME C OXIDASE ASSEMBLY PROTEIN COX18, MITOCHONDRIAL"/>
    <property type="match status" value="1"/>
</dbReference>
<evidence type="ECO:0000256" key="10">
    <source>
        <dbReference type="ARBA" id="ARBA00023186"/>
    </source>
</evidence>
<feature type="transmembrane region" description="Helical" evidence="13">
    <location>
        <begin position="441"/>
        <end position="464"/>
    </location>
</feature>
<keyword evidence="8 13" id="KW-1133">Transmembrane helix</keyword>
<evidence type="ECO:0000313" key="18">
    <source>
        <dbReference type="Proteomes" id="UP001209854"/>
    </source>
</evidence>
<reference evidence="17 18" key="1">
    <citation type="submission" date="2022-10" db="EMBL/GenBank/DDBJ databases">
        <title>High-quality genome sequences of two octocoral-associated bacteria, Endozoicomonas euniceicola EF212 and Endozoicomonas gorgoniicola PS125.</title>
        <authorList>
            <person name="Chiou Y.-J."/>
            <person name="Chen Y.-H."/>
        </authorList>
    </citation>
    <scope>NUCLEOTIDE SEQUENCE [LARGE SCALE GENOMIC DNA]</scope>
    <source>
        <strain evidence="17 18">PS125</strain>
    </source>
</reference>
<evidence type="ECO:0000256" key="5">
    <source>
        <dbReference type="ARBA" id="ARBA00022475"/>
    </source>
</evidence>
<dbReference type="PRINTS" id="PR00701">
    <property type="entry name" value="60KDINNERMP"/>
</dbReference>
<dbReference type="NCBIfam" id="NF002352">
    <property type="entry name" value="PRK01318.1-3"/>
    <property type="match status" value="1"/>
</dbReference>
<gene>
    <name evidence="13 17" type="primary">yidC</name>
    <name evidence="17" type="ORF">NX722_22670</name>
</gene>
<feature type="domain" description="Membrane insertase YidC N-terminal" evidence="16">
    <location>
        <begin position="80"/>
        <end position="367"/>
    </location>
</feature>
<evidence type="ECO:0000256" key="2">
    <source>
        <dbReference type="ARBA" id="ARBA00010527"/>
    </source>
</evidence>
<evidence type="ECO:0000256" key="8">
    <source>
        <dbReference type="ARBA" id="ARBA00022989"/>
    </source>
</evidence>
<evidence type="ECO:0000256" key="11">
    <source>
        <dbReference type="ARBA" id="ARBA00033245"/>
    </source>
</evidence>
<feature type="domain" description="Membrane insertase YidC/Oxa/ALB C-terminal" evidence="15">
    <location>
        <begin position="378"/>
        <end position="556"/>
    </location>
</feature>
<dbReference type="InterPro" id="IPR028053">
    <property type="entry name" value="Membr_insert_YidC_N"/>
</dbReference>
<comment type="caution">
    <text evidence="17">The sequence shown here is derived from an EMBL/GenBank/DDBJ whole genome shotgun (WGS) entry which is preliminary data.</text>
</comment>
<name>A0ABT3N172_9GAMM</name>
<evidence type="ECO:0000256" key="6">
    <source>
        <dbReference type="ARBA" id="ARBA00022692"/>
    </source>
</evidence>
<evidence type="ECO:0000259" key="15">
    <source>
        <dbReference type="Pfam" id="PF02096"/>
    </source>
</evidence>
<keyword evidence="7 13" id="KW-0653">Protein transport</keyword>
<dbReference type="CDD" id="cd19961">
    <property type="entry name" value="EcYidC-like_peri"/>
    <property type="match status" value="1"/>
</dbReference>